<dbReference type="EMBL" id="BMYJ01000007">
    <property type="protein sequence ID" value="GHC59656.1"/>
    <property type="molecule type" value="Genomic_DNA"/>
</dbReference>
<evidence type="ECO:0000313" key="1">
    <source>
        <dbReference type="EMBL" id="GHC59656.1"/>
    </source>
</evidence>
<comment type="caution">
    <text evidence="1">The sequence shown here is derived from an EMBL/GenBank/DDBJ whole genome shotgun (WGS) entry which is preliminary data.</text>
</comment>
<organism evidence="1 2">
    <name type="scientific">Neogemmobacter tilapiae</name>
    <dbReference type="NCBI Taxonomy" id="875041"/>
    <lineage>
        <taxon>Bacteria</taxon>
        <taxon>Pseudomonadati</taxon>
        <taxon>Pseudomonadota</taxon>
        <taxon>Alphaproteobacteria</taxon>
        <taxon>Rhodobacterales</taxon>
        <taxon>Paracoccaceae</taxon>
        <taxon>Neogemmobacter</taxon>
    </lineage>
</organism>
<accession>A0A918TUM7</accession>
<keyword evidence="2" id="KW-1185">Reference proteome</keyword>
<evidence type="ECO:0000313" key="2">
    <source>
        <dbReference type="Proteomes" id="UP000638981"/>
    </source>
</evidence>
<sequence>MSTIDDLIGDGQTGRIRFYEYPGWTAAYPDEYADKIFLIRQYLAEAYANPEIRAQLFNRLTESDPLDIFIANGKNSAIRDERKIIIDPTMSYVFVDSTGALQSYDMDRVIVHEMIHAIEGSFDTTKGLSGSSARTTADYQGETVSRENEFYDIDRPSYSTLINSAEMPMIAARADLPGAQFDLVLLNSVDPDGSNEATSTGYNLITARNIGAGNVNDLLIAWNYADARNGGAHKPQRLCCWGWQ</sequence>
<dbReference type="AlphaFoldDB" id="A0A918TUM7"/>
<reference evidence="1" key="2">
    <citation type="submission" date="2020-09" db="EMBL/GenBank/DDBJ databases">
        <authorList>
            <person name="Sun Q."/>
            <person name="Kim S."/>
        </authorList>
    </citation>
    <scope>NUCLEOTIDE SEQUENCE</scope>
    <source>
        <strain evidence="1">KCTC 23310</strain>
    </source>
</reference>
<gene>
    <name evidence="1" type="ORF">GCM10007315_24280</name>
</gene>
<proteinExistence type="predicted"/>
<name>A0A918TUM7_9RHOB</name>
<dbReference type="RefSeq" id="WP_189411948.1">
    <property type="nucleotide sequence ID" value="NZ_BMYJ01000007.1"/>
</dbReference>
<protein>
    <submittedName>
        <fullName evidence="1">Uncharacterized protein</fullName>
    </submittedName>
</protein>
<dbReference type="Proteomes" id="UP000638981">
    <property type="component" value="Unassembled WGS sequence"/>
</dbReference>
<reference evidence="1" key="1">
    <citation type="journal article" date="2014" name="Int. J. Syst. Evol. Microbiol.">
        <title>Complete genome sequence of Corynebacterium casei LMG S-19264T (=DSM 44701T), isolated from a smear-ripened cheese.</title>
        <authorList>
            <consortium name="US DOE Joint Genome Institute (JGI-PGF)"/>
            <person name="Walter F."/>
            <person name="Albersmeier A."/>
            <person name="Kalinowski J."/>
            <person name="Ruckert C."/>
        </authorList>
    </citation>
    <scope>NUCLEOTIDE SEQUENCE</scope>
    <source>
        <strain evidence="1">KCTC 23310</strain>
    </source>
</reference>